<gene>
    <name evidence="3" type="ORF">A3D68_00125</name>
</gene>
<name>A0A1F4XQU0_9BACT</name>
<evidence type="ECO:0000313" key="4">
    <source>
        <dbReference type="Proteomes" id="UP000177564"/>
    </source>
</evidence>
<comment type="caution">
    <text evidence="3">The sequence shown here is derived from an EMBL/GenBank/DDBJ whole genome shotgun (WGS) entry which is preliminary data.</text>
</comment>
<proteinExistence type="predicted"/>
<keyword evidence="2" id="KW-0812">Transmembrane</keyword>
<evidence type="ECO:0000256" key="1">
    <source>
        <dbReference type="SAM" id="MobiDB-lite"/>
    </source>
</evidence>
<dbReference type="AlphaFoldDB" id="A0A1F4XQU0"/>
<protein>
    <submittedName>
        <fullName evidence="3">Uncharacterized protein</fullName>
    </submittedName>
</protein>
<reference evidence="3 4" key="1">
    <citation type="journal article" date="2016" name="Nat. Commun.">
        <title>Thousands of microbial genomes shed light on interconnected biogeochemical processes in an aquifer system.</title>
        <authorList>
            <person name="Anantharaman K."/>
            <person name="Brown C.T."/>
            <person name="Hug L.A."/>
            <person name="Sharon I."/>
            <person name="Castelle C.J."/>
            <person name="Probst A.J."/>
            <person name="Thomas B.C."/>
            <person name="Singh A."/>
            <person name="Wilkins M.J."/>
            <person name="Karaoz U."/>
            <person name="Brodie E.L."/>
            <person name="Williams K.H."/>
            <person name="Hubbard S.S."/>
            <person name="Banfield J.F."/>
        </authorList>
    </citation>
    <scope>NUCLEOTIDE SEQUENCE [LARGE SCALE GENOMIC DNA]</scope>
</reference>
<evidence type="ECO:0000313" key="3">
    <source>
        <dbReference type="EMBL" id="OGC83964.1"/>
    </source>
</evidence>
<accession>A0A1F4XQU0</accession>
<evidence type="ECO:0000256" key="2">
    <source>
        <dbReference type="SAM" id="Phobius"/>
    </source>
</evidence>
<organism evidence="3 4">
    <name type="scientific">Candidatus Adlerbacteria bacterium RIFCSPHIGHO2_02_FULL_52_17</name>
    <dbReference type="NCBI Taxonomy" id="1797240"/>
    <lineage>
        <taxon>Bacteria</taxon>
        <taxon>Candidatus Adleribacteriota</taxon>
    </lineage>
</organism>
<keyword evidence="2" id="KW-1133">Transmembrane helix</keyword>
<keyword evidence="2" id="KW-0472">Membrane</keyword>
<dbReference type="STRING" id="1797240.A3D68_00125"/>
<dbReference type="EMBL" id="MEWU01000006">
    <property type="protein sequence ID" value="OGC83964.1"/>
    <property type="molecule type" value="Genomic_DNA"/>
</dbReference>
<dbReference type="Proteomes" id="UP000177564">
    <property type="component" value="Unassembled WGS sequence"/>
</dbReference>
<sequence length="300" mass="32383">MKDEIERETQEESAKEELKKFGDKYMFPIAIVVAGAMVAGAMIYNNGNRSLQTQAAKNSNAQNVQATLTDGGNILPLEAEKKMLEILIANGTIDPFKLFGVTELNLLWAYGLANKNQVLESGPIMDSRYGGPTNMASVGGWTVTAGSVMDHYNKHTLATLTPGQQALVEKIAKGIYRPCCNNATYFPDCNHGMAMLGLLEYLASQGATEVEMWNAAIIANMTWFPDQYQTIGQYLKQKGVDLENINPQELLSAEYSSGSGYARIAAQVPQTQQQRGGGGCDVDTGGTAPVPQRQQGGCGI</sequence>
<feature type="transmembrane region" description="Helical" evidence="2">
    <location>
        <begin position="25"/>
        <end position="44"/>
    </location>
</feature>
<feature type="region of interest" description="Disordered" evidence="1">
    <location>
        <begin position="272"/>
        <end position="300"/>
    </location>
</feature>